<keyword evidence="4 9" id="KW-0032">Aminotransferase</keyword>
<evidence type="ECO:0000256" key="9">
    <source>
        <dbReference type="HAMAP-Rule" id="MF_01023"/>
    </source>
</evidence>
<dbReference type="GO" id="GO:0000105">
    <property type="term" value="P:L-histidine biosynthetic process"/>
    <property type="evidence" value="ECO:0007669"/>
    <property type="project" value="UniProtKB-UniRule"/>
</dbReference>
<dbReference type="PANTHER" id="PTHR42885">
    <property type="entry name" value="HISTIDINOL-PHOSPHATE AMINOTRANSFERASE-RELATED"/>
    <property type="match status" value="1"/>
</dbReference>
<dbReference type="GO" id="GO:0030170">
    <property type="term" value="F:pyridoxal phosphate binding"/>
    <property type="evidence" value="ECO:0007669"/>
    <property type="project" value="InterPro"/>
</dbReference>
<dbReference type="Gene3D" id="3.40.640.10">
    <property type="entry name" value="Type I PLP-dependent aspartate aminotransferase-like (Major domain)"/>
    <property type="match status" value="1"/>
</dbReference>
<sequence>MPQGISDRIRAAMRPSAAVLEPYDPAFSQVRINLSANENTYGMPSDVKAAVDKGLCDAVTNRYPQPLSNELRSELARWHGVGEDHVIVGNGGDELLFNLFLAFGGRDHVLVSCEPTFSVYRLYAELVETAVVNVPRDPETFECDADALVEAAARASIVVVTSPNNPTGNLFPVEQTRRLCEACPGIVLLDEAYMEFAPDGSSAEPLLAEYGNLAVLHTLSKAFCLAGGRIGYVLASPSVVNALAAVRQPYSVNVFSQAAGLAAVRSRGAFGPTIASIASERERLLDELAGMGDLGVTAWPSAGNFLLVRMPDAHVVRNRLRDEFSILVRDFSSALGLRDCLRVTVGMPDENDALLDALRRLLKGE</sequence>
<dbReference type="SUPFAM" id="SSF53383">
    <property type="entry name" value="PLP-dependent transferases"/>
    <property type="match status" value="1"/>
</dbReference>
<evidence type="ECO:0000256" key="3">
    <source>
        <dbReference type="ARBA" id="ARBA00011738"/>
    </source>
</evidence>
<evidence type="ECO:0000256" key="6">
    <source>
        <dbReference type="ARBA" id="ARBA00022679"/>
    </source>
</evidence>
<dbReference type="Pfam" id="PF00155">
    <property type="entry name" value="Aminotran_1_2"/>
    <property type="match status" value="1"/>
</dbReference>
<comment type="pathway">
    <text evidence="9">Amino-acid biosynthesis; L-histidine biosynthesis; L-histidine from 5-phospho-alpha-D-ribose 1-diphosphate: step 7/9.</text>
</comment>
<dbReference type="InterPro" id="IPR015421">
    <property type="entry name" value="PyrdxlP-dep_Trfase_major"/>
</dbReference>
<evidence type="ECO:0000256" key="4">
    <source>
        <dbReference type="ARBA" id="ARBA00022576"/>
    </source>
</evidence>
<evidence type="ECO:0000256" key="2">
    <source>
        <dbReference type="ARBA" id="ARBA00007970"/>
    </source>
</evidence>
<evidence type="ECO:0000256" key="7">
    <source>
        <dbReference type="ARBA" id="ARBA00022898"/>
    </source>
</evidence>
<dbReference type="UniPathway" id="UPA00031">
    <property type="reaction ID" value="UER00012"/>
</dbReference>
<dbReference type="RefSeq" id="WP_170104426.1">
    <property type="nucleotide sequence ID" value="NZ_JABAGR010000007.1"/>
</dbReference>
<keyword evidence="8 9" id="KW-0368">Histidine biosynthesis</keyword>
<evidence type="ECO:0000259" key="10">
    <source>
        <dbReference type="Pfam" id="PF00155"/>
    </source>
</evidence>
<organism evidence="11 12">
    <name type="scientific">Parafannyhessea umbonata</name>
    <dbReference type="NCBI Taxonomy" id="604330"/>
    <lineage>
        <taxon>Bacteria</taxon>
        <taxon>Bacillati</taxon>
        <taxon>Actinomycetota</taxon>
        <taxon>Coriobacteriia</taxon>
        <taxon>Coriobacteriales</taxon>
        <taxon>Atopobiaceae</taxon>
        <taxon>Parafannyhessea</taxon>
    </lineage>
</organism>
<dbReference type="Gene3D" id="3.90.1150.10">
    <property type="entry name" value="Aspartate Aminotransferase, domain 1"/>
    <property type="match status" value="1"/>
</dbReference>
<comment type="catalytic activity">
    <reaction evidence="9">
        <text>L-histidinol phosphate + 2-oxoglutarate = 3-(imidazol-4-yl)-2-oxopropyl phosphate + L-glutamate</text>
        <dbReference type="Rhea" id="RHEA:23744"/>
        <dbReference type="ChEBI" id="CHEBI:16810"/>
        <dbReference type="ChEBI" id="CHEBI:29985"/>
        <dbReference type="ChEBI" id="CHEBI:57766"/>
        <dbReference type="ChEBI" id="CHEBI:57980"/>
        <dbReference type="EC" id="2.6.1.9"/>
    </reaction>
</comment>
<reference evidence="11 12" key="1">
    <citation type="submission" date="2020-04" db="EMBL/GenBank/DDBJ databases">
        <authorList>
            <person name="Hitch T.C.A."/>
            <person name="Wylensek D."/>
            <person name="Clavel T."/>
        </authorList>
    </citation>
    <scope>NUCLEOTIDE SEQUENCE [LARGE SCALE GENOMIC DNA]</scope>
    <source>
        <strain evidence="11 12">105184</strain>
    </source>
</reference>
<dbReference type="EMBL" id="JABAGR010000007">
    <property type="protein sequence ID" value="NMF26386.1"/>
    <property type="molecule type" value="Genomic_DNA"/>
</dbReference>
<dbReference type="GO" id="GO:0004400">
    <property type="term" value="F:histidinol-phosphate transaminase activity"/>
    <property type="evidence" value="ECO:0007669"/>
    <property type="project" value="UniProtKB-UniRule"/>
</dbReference>
<keyword evidence="5 9" id="KW-0028">Amino-acid biosynthesis</keyword>
<gene>
    <name evidence="9 11" type="primary">hisC</name>
    <name evidence="11" type="ORF">HF885_08075</name>
</gene>
<keyword evidence="6 9" id="KW-0808">Transferase</keyword>
<dbReference type="InterPro" id="IPR015422">
    <property type="entry name" value="PyrdxlP-dep_Trfase_small"/>
</dbReference>
<evidence type="ECO:0000256" key="8">
    <source>
        <dbReference type="ARBA" id="ARBA00023102"/>
    </source>
</evidence>
<evidence type="ECO:0000256" key="5">
    <source>
        <dbReference type="ARBA" id="ARBA00022605"/>
    </source>
</evidence>
<dbReference type="CDD" id="cd00609">
    <property type="entry name" value="AAT_like"/>
    <property type="match status" value="1"/>
</dbReference>
<dbReference type="InterPro" id="IPR004839">
    <property type="entry name" value="Aminotransferase_I/II_large"/>
</dbReference>
<name>A0A7X9TBG1_9ACTN</name>
<dbReference type="Proteomes" id="UP000565613">
    <property type="component" value="Unassembled WGS sequence"/>
</dbReference>
<comment type="cofactor">
    <cofactor evidence="1 9">
        <name>pyridoxal 5'-phosphate</name>
        <dbReference type="ChEBI" id="CHEBI:597326"/>
    </cofactor>
</comment>
<comment type="subunit">
    <text evidence="3 9">Homodimer.</text>
</comment>
<dbReference type="AlphaFoldDB" id="A0A7X9TBG1"/>
<feature type="modified residue" description="N6-(pyridoxal phosphate)lysine" evidence="9">
    <location>
        <position position="221"/>
    </location>
</feature>
<comment type="similarity">
    <text evidence="2 9">Belongs to the class-II pyridoxal-phosphate-dependent aminotransferase family. Histidinol-phosphate aminotransferase subfamily.</text>
</comment>
<dbReference type="InterPro" id="IPR015424">
    <property type="entry name" value="PyrdxlP-dep_Trfase"/>
</dbReference>
<accession>A0A7X9TBG1</accession>
<evidence type="ECO:0000256" key="1">
    <source>
        <dbReference type="ARBA" id="ARBA00001933"/>
    </source>
</evidence>
<protein>
    <recommendedName>
        <fullName evidence="9">Histidinol-phosphate aminotransferase</fullName>
        <ecNumber evidence="9">2.6.1.9</ecNumber>
    </recommendedName>
    <alternativeName>
        <fullName evidence="9">Imidazole acetol-phosphate transaminase</fullName>
    </alternativeName>
</protein>
<dbReference type="NCBIfam" id="TIGR01141">
    <property type="entry name" value="hisC"/>
    <property type="match status" value="1"/>
</dbReference>
<dbReference type="EC" id="2.6.1.9" evidence="9"/>
<feature type="domain" description="Aminotransferase class I/classII large" evidence="10">
    <location>
        <begin position="32"/>
        <end position="357"/>
    </location>
</feature>
<dbReference type="HAMAP" id="MF_01023">
    <property type="entry name" value="HisC_aminotrans_2"/>
    <property type="match status" value="1"/>
</dbReference>
<evidence type="ECO:0000313" key="11">
    <source>
        <dbReference type="EMBL" id="NMF26386.1"/>
    </source>
</evidence>
<dbReference type="InterPro" id="IPR005861">
    <property type="entry name" value="HisP_aminotrans"/>
</dbReference>
<proteinExistence type="inferred from homology"/>
<dbReference type="PANTHER" id="PTHR42885:SF2">
    <property type="entry name" value="HISTIDINOL-PHOSPHATE AMINOTRANSFERASE"/>
    <property type="match status" value="1"/>
</dbReference>
<keyword evidence="7 9" id="KW-0663">Pyridoxal phosphate</keyword>
<evidence type="ECO:0000313" key="12">
    <source>
        <dbReference type="Proteomes" id="UP000565613"/>
    </source>
</evidence>
<comment type="caution">
    <text evidence="11">The sequence shown here is derived from an EMBL/GenBank/DDBJ whole genome shotgun (WGS) entry which is preliminary data.</text>
</comment>